<protein>
    <recommendedName>
        <fullName evidence="3">Copia protein</fullName>
    </recommendedName>
</protein>
<accession>A0A8K0CQF1</accession>
<name>A0A8K0CQF1_IGNLU</name>
<proteinExistence type="predicted"/>
<evidence type="ECO:0000313" key="2">
    <source>
        <dbReference type="Proteomes" id="UP000801492"/>
    </source>
</evidence>
<gene>
    <name evidence="1" type="ORF">ILUMI_14474</name>
</gene>
<comment type="caution">
    <text evidence="1">The sequence shown here is derived from an EMBL/GenBank/DDBJ whole genome shotgun (WGS) entry which is preliminary data.</text>
</comment>
<dbReference type="EMBL" id="VTPC01025133">
    <property type="protein sequence ID" value="KAF2891699.1"/>
    <property type="molecule type" value="Genomic_DNA"/>
</dbReference>
<dbReference type="Pfam" id="PF14223">
    <property type="entry name" value="Retrotran_gag_2"/>
    <property type="match status" value="1"/>
</dbReference>
<dbReference type="Proteomes" id="UP000801492">
    <property type="component" value="Unassembled WGS sequence"/>
</dbReference>
<sequence length="228" mass="26380">MAGGEERYYIPAFDGNNFDNWKFRLRVLLEEKNCLECLHGMDSSYNIIDTDDAATKAVKTKQIQNFLKKDRECKSIITQSVANSHLEYIKDKHTAKEMRNLKLEEKGILNPHFIICHLLLTLPKSYEMIITAIETIAGSDLTLDFIKGKLLDEEIKQKSKSNIVQENSTAFAGRSNYNKKKWNMSSQQRYTKMANESVNNGRYFRFKCHNCGQEGPKRAECRRKEHTG</sequence>
<dbReference type="AlphaFoldDB" id="A0A8K0CQF1"/>
<evidence type="ECO:0008006" key="3">
    <source>
        <dbReference type="Google" id="ProtNLM"/>
    </source>
</evidence>
<feature type="non-terminal residue" evidence="1">
    <location>
        <position position="1"/>
    </location>
</feature>
<evidence type="ECO:0000313" key="1">
    <source>
        <dbReference type="EMBL" id="KAF2891699.1"/>
    </source>
</evidence>
<keyword evidence="2" id="KW-1185">Reference proteome</keyword>
<reference evidence="1" key="1">
    <citation type="submission" date="2019-08" db="EMBL/GenBank/DDBJ databases">
        <title>The genome of the North American firefly Photinus pyralis.</title>
        <authorList>
            <consortium name="Photinus pyralis genome working group"/>
            <person name="Fallon T.R."/>
            <person name="Sander Lower S.E."/>
            <person name="Weng J.-K."/>
        </authorList>
    </citation>
    <scope>NUCLEOTIDE SEQUENCE</scope>
    <source>
        <strain evidence="1">TRF0915ILg1</strain>
        <tissue evidence="1">Whole body</tissue>
    </source>
</reference>
<dbReference type="OrthoDB" id="8060515at2759"/>
<organism evidence="1 2">
    <name type="scientific">Ignelater luminosus</name>
    <name type="common">Cucubano</name>
    <name type="synonym">Pyrophorus luminosus</name>
    <dbReference type="NCBI Taxonomy" id="2038154"/>
    <lineage>
        <taxon>Eukaryota</taxon>
        <taxon>Metazoa</taxon>
        <taxon>Ecdysozoa</taxon>
        <taxon>Arthropoda</taxon>
        <taxon>Hexapoda</taxon>
        <taxon>Insecta</taxon>
        <taxon>Pterygota</taxon>
        <taxon>Neoptera</taxon>
        <taxon>Endopterygota</taxon>
        <taxon>Coleoptera</taxon>
        <taxon>Polyphaga</taxon>
        <taxon>Elateriformia</taxon>
        <taxon>Elateroidea</taxon>
        <taxon>Elateridae</taxon>
        <taxon>Agrypninae</taxon>
        <taxon>Pyrophorini</taxon>
        <taxon>Ignelater</taxon>
    </lineage>
</organism>